<feature type="region of interest" description="Disordered" evidence="1">
    <location>
        <begin position="22"/>
        <end position="60"/>
    </location>
</feature>
<sequence length="273" mass="31966">MRLISFVAISFLAITASAMPPWDSPYQNLPTSPSTTTQSEQPPQSTATQSPQHSGQSKVEAEVTRLTEIYEKERGIVAPIETKYRTDKQNAIDAGNRVNLIVDRLEKTDIDDDKKLKLEKKYRDAKVKWDGLTAEYNIQYRYYIKTRKGRDNARIELDLLLKNQELIADYNSKHDVKTGPSPNSCYNLVLLKKQIDHIPKEIEGLLAKWERIKVDKDRSRDSLKTWKAEYNDRMRRREKQREIVKDILRKHEQNQPIGAQVREFFNSYRRMPE</sequence>
<comment type="caution">
    <text evidence="3">The sequence shown here is derived from an EMBL/GenBank/DDBJ whole genome shotgun (WGS) entry which is preliminary data.</text>
</comment>
<evidence type="ECO:0000313" key="4">
    <source>
        <dbReference type="Proteomes" id="UP001648503"/>
    </source>
</evidence>
<reference evidence="3 4" key="1">
    <citation type="submission" date="2021-02" db="EMBL/GenBank/DDBJ databases">
        <title>Variation within the Batrachochytrium salamandrivorans European outbreak.</title>
        <authorList>
            <person name="Kelly M."/>
            <person name="Pasmans F."/>
            <person name="Shea T.P."/>
            <person name="Munoz J.F."/>
            <person name="Carranza S."/>
            <person name="Cuomo C.A."/>
            <person name="Martel A."/>
        </authorList>
    </citation>
    <scope>NUCLEOTIDE SEQUENCE [LARGE SCALE GENOMIC DNA]</scope>
    <source>
        <strain evidence="3 4">AMFP18/2</strain>
    </source>
</reference>
<keyword evidence="2" id="KW-0732">Signal</keyword>
<evidence type="ECO:0008006" key="5">
    <source>
        <dbReference type="Google" id="ProtNLM"/>
    </source>
</evidence>
<feature type="chain" id="PRO_5046221757" description="DUF349 domain-containing protein" evidence="2">
    <location>
        <begin position="19"/>
        <end position="273"/>
    </location>
</feature>
<name>A0ABQ8F1G8_9FUNG</name>
<feature type="compositionally biased region" description="Low complexity" evidence="1">
    <location>
        <begin position="30"/>
        <end position="52"/>
    </location>
</feature>
<dbReference type="Proteomes" id="UP001648503">
    <property type="component" value="Unassembled WGS sequence"/>
</dbReference>
<keyword evidence="4" id="KW-1185">Reference proteome</keyword>
<evidence type="ECO:0000256" key="2">
    <source>
        <dbReference type="SAM" id="SignalP"/>
    </source>
</evidence>
<feature type="signal peptide" evidence="2">
    <location>
        <begin position="1"/>
        <end position="18"/>
    </location>
</feature>
<organism evidence="3 4">
    <name type="scientific">Batrachochytrium salamandrivorans</name>
    <dbReference type="NCBI Taxonomy" id="1357716"/>
    <lineage>
        <taxon>Eukaryota</taxon>
        <taxon>Fungi</taxon>
        <taxon>Fungi incertae sedis</taxon>
        <taxon>Chytridiomycota</taxon>
        <taxon>Chytridiomycota incertae sedis</taxon>
        <taxon>Chytridiomycetes</taxon>
        <taxon>Rhizophydiales</taxon>
        <taxon>Rhizophydiales incertae sedis</taxon>
        <taxon>Batrachochytrium</taxon>
    </lineage>
</organism>
<protein>
    <recommendedName>
        <fullName evidence="5">DUF349 domain-containing protein</fullName>
    </recommendedName>
</protein>
<proteinExistence type="predicted"/>
<evidence type="ECO:0000256" key="1">
    <source>
        <dbReference type="SAM" id="MobiDB-lite"/>
    </source>
</evidence>
<gene>
    <name evidence="3" type="ORF">BASA50_009372</name>
</gene>
<evidence type="ECO:0000313" key="3">
    <source>
        <dbReference type="EMBL" id="KAH6590397.1"/>
    </source>
</evidence>
<dbReference type="EMBL" id="JAFCIX010000433">
    <property type="protein sequence ID" value="KAH6590397.1"/>
    <property type="molecule type" value="Genomic_DNA"/>
</dbReference>
<accession>A0ABQ8F1G8</accession>